<feature type="signal peptide" evidence="4">
    <location>
        <begin position="1"/>
        <end position="23"/>
    </location>
</feature>
<feature type="coiled-coil region" evidence="3">
    <location>
        <begin position="110"/>
        <end position="161"/>
    </location>
</feature>
<dbReference type="InterPro" id="IPR058792">
    <property type="entry name" value="Beta-barrel_RND_2"/>
</dbReference>
<evidence type="ECO:0000256" key="4">
    <source>
        <dbReference type="SAM" id="SignalP"/>
    </source>
</evidence>
<evidence type="ECO:0000259" key="5">
    <source>
        <dbReference type="Pfam" id="PF25954"/>
    </source>
</evidence>
<evidence type="ECO:0000256" key="3">
    <source>
        <dbReference type="SAM" id="Coils"/>
    </source>
</evidence>
<keyword evidence="2" id="KW-0813">Transport</keyword>
<dbReference type="EMBL" id="JBHSCR010000005">
    <property type="protein sequence ID" value="MFC4348056.1"/>
    <property type="molecule type" value="Genomic_DNA"/>
</dbReference>
<dbReference type="Gene3D" id="1.10.287.470">
    <property type="entry name" value="Helix hairpin bin"/>
    <property type="match status" value="1"/>
</dbReference>
<keyword evidence="3" id="KW-0175">Coiled coil</keyword>
<feature type="domain" description="CusB-like beta-barrel" evidence="5">
    <location>
        <begin position="211"/>
        <end position="278"/>
    </location>
</feature>
<reference evidence="7" key="1">
    <citation type="journal article" date="2019" name="Int. J. Syst. Evol. Microbiol.">
        <title>The Global Catalogue of Microorganisms (GCM) 10K type strain sequencing project: providing services to taxonomists for standard genome sequencing and annotation.</title>
        <authorList>
            <consortium name="The Broad Institute Genomics Platform"/>
            <consortium name="The Broad Institute Genome Sequencing Center for Infectious Disease"/>
            <person name="Wu L."/>
            <person name="Ma J."/>
        </authorList>
    </citation>
    <scope>NUCLEOTIDE SEQUENCE [LARGE SCALE GENOMIC DNA]</scope>
    <source>
        <strain evidence="7">CGMCC 1.15304</strain>
    </source>
</reference>
<dbReference type="Gene3D" id="2.40.30.170">
    <property type="match status" value="1"/>
</dbReference>
<dbReference type="Gene3D" id="2.40.50.100">
    <property type="match status" value="1"/>
</dbReference>
<keyword evidence="4" id="KW-0732">Signal</keyword>
<accession>A0ABV8UB71</accession>
<dbReference type="SUPFAM" id="SSF111369">
    <property type="entry name" value="HlyD-like secretion proteins"/>
    <property type="match status" value="1"/>
</dbReference>
<comment type="caution">
    <text evidence="6">The sequence shown here is derived from an EMBL/GenBank/DDBJ whole genome shotgun (WGS) entry which is preliminary data.</text>
</comment>
<dbReference type="Proteomes" id="UP001595776">
    <property type="component" value="Unassembled WGS sequence"/>
</dbReference>
<name>A0ABV8UB71_9PROT</name>
<comment type="similarity">
    <text evidence="1">Belongs to the membrane fusion protein (MFP) (TC 8.A.1) family.</text>
</comment>
<dbReference type="PANTHER" id="PTHR30097">
    <property type="entry name" value="CATION EFFLUX SYSTEM PROTEIN CUSB"/>
    <property type="match status" value="1"/>
</dbReference>
<dbReference type="NCBIfam" id="TIGR01730">
    <property type="entry name" value="RND_mfp"/>
    <property type="match status" value="1"/>
</dbReference>
<evidence type="ECO:0000313" key="7">
    <source>
        <dbReference type="Proteomes" id="UP001595776"/>
    </source>
</evidence>
<dbReference type="RefSeq" id="WP_068151679.1">
    <property type="nucleotide sequence ID" value="NZ_JBHSCR010000005.1"/>
</dbReference>
<keyword evidence="7" id="KW-1185">Reference proteome</keyword>
<dbReference type="PANTHER" id="PTHR30097:SF4">
    <property type="entry name" value="SLR6042 PROTEIN"/>
    <property type="match status" value="1"/>
</dbReference>
<feature type="chain" id="PRO_5047067534" evidence="4">
    <location>
        <begin position="24"/>
        <end position="354"/>
    </location>
</feature>
<protein>
    <submittedName>
        <fullName evidence="6">Efflux RND transporter periplasmic adaptor subunit</fullName>
    </submittedName>
</protein>
<dbReference type="InterPro" id="IPR051909">
    <property type="entry name" value="MFP_Cation_Efflux"/>
</dbReference>
<proteinExistence type="inferred from homology"/>
<evidence type="ECO:0000256" key="1">
    <source>
        <dbReference type="ARBA" id="ARBA00009477"/>
    </source>
</evidence>
<dbReference type="Gene3D" id="2.40.420.20">
    <property type="match status" value="1"/>
</dbReference>
<gene>
    <name evidence="6" type="ORF">ACFO5Q_09390</name>
</gene>
<organism evidence="6 7">
    <name type="scientific">Kordiimonas lipolytica</name>
    <dbReference type="NCBI Taxonomy" id="1662421"/>
    <lineage>
        <taxon>Bacteria</taxon>
        <taxon>Pseudomonadati</taxon>
        <taxon>Pseudomonadota</taxon>
        <taxon>Alphaproteobacteria</taxon>
        <taxon>Kordiimonadales</taxon>
        <taxon>Kordiimonadaceae</taxon>
        <taxon>Kordiimonas</taxon>
    </lineage>
</organism>
<evidence type="ECO:0000256" key="2">
    <source>
        <dbReference type="ARBA" id="ARBA00022448"/>
    </source>
</evidence>
<dbReference type="InterPro" id="IPR006143">
    <property type="entry name" value="RND_pump_MFP"/>
</dbReference>
<dbReference type="Pfam" id="PF25954">
    <property type="entry name" value="Beta-barrel_RND_2"/>
    <property type="match status" value="1"/>
</dbReference>
<evidence type="ECO:0000313" key="6">
    <source>
        <dbReference type="EMBL" id="MFC4348056.1"/>
    </source>
</evidence>
<sequence length="354" mass="36506">MLQHYTVAAVLSLALAVAPTVSAEGGQIALSQTQQARLGVQTGDVQAAERQALVVVPGRITPPLDARLAVAVPFAGIVQAIHVLEGANVKTGDSLLTVASNDFLEAQARLSRAQADYRALKSAAERLKTLSREGVVALGRAEAAEAEATRANAELAATRRMLDSAKPVAGQKGTYSLVAPHDATIAQLQVMPGEMIHTLDSAVVLEGTGALWVEAELPSRFLGKITLGDMVSLQPSGAGAKIIAIGRTVDPQSRSVTVRAELDRNDSLRPGQSVQVTVFGVAEEGAFSVPRDAVVRLAGGDAVFVAERGGYGVVPVTVLSRGAHQAIVTGPLSAGAKVAISALTELKALALEGD</sequence>